<dbReference type="KEGG" id="ela:UCREL1_4196"/>
<dbReference type="Gene3D" id="2.70.98.10">
    <property type="match status" value="1"/>
</dbReference>
<dbReference type="InterPro" id="IPR011013">
    <property type="entry name" value="Gal_mutarotase_sf_dom"/>
</dbReference>
<dbReference type="PANTHER" id="PTHR46323:SF2">
    <property type="entry name" value="BETA-GALACTOSIDASE"/>
    <property type="match status" value="1"/>
</dbReference>
<dbReference type="InterPro" id="IPR032312">
    <property type="entry name" value="LacZ_4"/>
</dbReference>
<dbReference type="PANTHER" id="PTHR46323">
    <property type="entry name" value="BETA-GALACTOSIDASE"/>
    <property type="match status" value="1"/>
</dbReference>
<accession>M7SW87</accession>
<dbReference type="InterPro" id="IPR036156">
    <property type="entry name" value="Beta-gal/glucu_dom_sf"/>
</dbReference>
<keyword evidence="10" id="KW-1185">Reference proteome</keyword>
<dbReference type="InterPro" id="IPR006103">
    <property type="entry name" value="Glyco_hydro_2_cat"/>
</dbReference>
<evidence type="ECO:0000256" key="7">
    <source>
        <dbReference type="SAM" id="MobiDB-lite"/>
    </source>
</evidence>
<dbReference type="Pfam" id="PF00703">
    <property type="entry name" value="Glyco_hydro_2"/>
    <property type="match status" value="1"/>
</dbReference>
<dbReference type="InterPro" id="IPR014718">
    <property type="entry name" value="GH-type_carb-bd"/>
</dbReference>
<dbReference type="InterPro" id="IPR004199">
    <property type="entry name" value="B-gal_small/dom_5"/>
</dbReference>
<evidence type="ECO:0000313" key="9">
    <source>
        <dbReference type="EMBL" id="EMR68783.1"/>
    </source>
</evidence>
<dbReference type="EC" id="3.2.1.23" evidence="3"/>
<dbReference type="OMA" id="HYEADIY"/>
<evidence type="ECO:0000256" key="2">
    <source>
        <dbReference type="ARBA" id="ARBA00007401"/>
    </source>
</evidence>
<feature type="region of interest" description="Disordered" evidence="7">
    <location>
        <begin position="804"/>
        <end position="824"/>
    </location>
</feature>
<dbReference type="PRINTS" id="PR00132">
    <property type="entry name" value="GLHYDRLASE2"/>
</dbReference>
<feature type="domain" description="Beta galactosidase small chain/" evidence="8">
    <location>
        <begin position="765"/>
        <end position="1090"/>
    </location>
</feature>
<evidence type="ECO:0000256" key="5">
    <source>
        <dbReference type="ARBA" id="ARBA00023295"/>
    </source>
</evidence>
<dbReference type="FunFam" id="3.20.20.80:FF:000018">
    <property type="entry name" value="Beta-galactosidase"/>
    <property type="match status" value="1"/>
</dbReference>
<dbReference type="GO" id="GO:0004565">
    <property type="term" value="F:beta-galactosidase activity"/>
    <property type="evidence" value="ECO:0007669"/>
    <property type="project" value="UniProtKB-EC"/>
</dbReference>
<sequence>MSPSKVHPAAQPDWNNLAVLHKNTLPPRANFYVYNSSKDALAYDVSKSKTHLLSGTWKFNFSRNPFEAPEGFEAPSFDTAAWDNAVVPSMWQLNGYGKGPLYTNVNFPIPVDPPNVPFEENETGSYVRKFVVPDELRASQLRLRFEGVDASFHVWVNGKEVGYHQGARNPSEFDITDVVNKEGENTLAVRVYQYCDATYIEDQDQWRMSGIYRDVYLLGFPAESRIEDLFVQTRLDDQYVNADLKVRVDVTGSGELKVDLFDPEKNNVIATATKSASTGSIGFSFTVENPLKWTAESPNLYHLLISLDGSSFITHRVGFRQVEIKDGLIKVNGQRIVLKGANRHEHHPQFGRAVPYEFMKQDLLLMKTHNINAIRTCHQPSDVRLYDLADELGFWVMDEADLECHGFETICDAALSAEDRALPFAERQLKTRADAAKWTSDNPEWKEAYVDRAIQMVRRDQPHPSVIIWSLGNEAFFGRNHKSMYDWIKSYDDSRPVHYEADIYAETMDMFSKMYPTVDLIVEFGKDKTKDKPLVLCEFIHAMGNGPGNIKEYIDAFYAYPKLQGGFVWEWANHGLLTKDKETGDEYYAYGGDFGDYPNDSNFVMDGVLHSNHTPTPGLTEYKKGLEPVKVISHTAQSATIINRYDFITLDHLECKYLILDEGKPTGQSGVLEIPTGVKPGQTTDLALPTPSSTLSGEGILQLSFCQRTATASLASDHEIAFEEISITGSSSSSIPLSLSPSLPNPPKSAKGDELTVTETSALLTIASPTTTWTFSPIHGRLLSLTKNGTPFLAGAAAANSGPEFTAYRAPTDNDEPQDGRDWRDRRLDGAKTQTRGSSWGFASAPEDKKKDAYEIKVQQRFAPPALSWSIDLDVTYGFQASGALAIRVRGVPRGLNLPKTLPRIGLSFELPRAWAGGSGSGSDSTSAGKGKPAAVTWYGRGPGESYSDKKLSQRVGVHEVAAVDELWTDYEFPQEGGNRTDTRWVRFAHEGGEAAVTAQFVDLPSSSSSSSVAGTEKNRKLFDFSASHYRVQDVDAARHPYELHRKKTENVLVRLDAAHHGLGTGSCGPKTRGEYALKCEEFEFEVVLE</sequence>
<dbReference type="Pfam" id="PF16353">
    <property type="entry name" value="LacZ_4"/>
    <property type="match status" value="1"/>
</dbReference>
<evidence type="ECO:0000256" key="6">
    <source>
        <dbReference type="ARBA" id="ARBA00032230"/>
    </source>
</evidence>
<organism evidence="9 10">
    <name type="scientific">Eutypa lata (strain UCR-EL1)</name>
    <name type="common">Grapevine dieback disease fungus</name>
    <name type="synonym">Eutypa armeniacae</name>
    <dbReference type="NCBI Taxonomy" id="1287681"/>
    <lineage>
        <taxon>Eukaryota</taxon>
        <taxon>Fungi</taxon>
        <taxon>Dikarya</taxon>
        <taxon>Ascomycota</taxon>
        <taxon>Pezizomycotina</taxon>
        <taxon>Sordariomycetes</taxon>
        <taxon>Xylariomycetidae</taxon>
        <taxon>Xylariales</taxon>
        <taxon>Diatrypaceae</taxon>
        <taxon>Eutypa</taxon>
    </lineage>
</organism>
<dbReference type="EMBL" id="KB706183">
    <property type="protein sequence ID" value="EMR68783.1"/>
    <property type="molecule type" value="Genomic_DNA"/>
</dbReference>
<dbReference type="SUPFAM" id="SSF49785">
    <property type="entry name" value="Galactose-binding domain-like"/>
    <property type="match status" value="1"/>
</dbReference>
<comment type="similarity">
    <text evidence="2">Belongs to the glycosyl hydrolase 2 family.</text>
</comment>
<dbReference type="Pfam" id="PF02837">
    <property type="entry name" value="Glyco_hydro_2_N"/>
    <property type="match status" value="1"/>
</dbReference>
<dbReference type="SUPFAM" id="SSF51445">
    <property type="entry name" value="(Trans)glycosidases"/>
    <property type="match status" value="1"/>
</dbReference>
<dbReference type="SUPFAM" id="SSF49303">
    <property type="entry name" value="beta-Galactosidase/glucuronidase domain"/>
    <property type="match status" value="2"/>
</dbReference>
<dbReference type="InterPro" id="IPR006101">
    <property type="entry name" value="Glyco_hydro_2"/>
</dbReference>
<dbReference type="GO" id="GO:0009341">
    <property type="term" value="C:beta-galactosidase complex"/>
    <property type="evidence" value="ECO:0007669"/>
    <property type="project" value="InterPro"/>
</dbReference>
<dbReference type="SMART" id="SM01038">
    <property type="entry name" value="Bgal_small_N"/>
    <property type="match status" value="1"/>
</dbReference>
<dbReference type="InterPro" id="IPR050347">
    <property type="entry name" value="Bact_Beta-galactosidase"/>
</dbReference>
<feature type="region of interest" description="Disordered" evidence="7">
    <location>
        <begin position="730"/>
        <end position="753"/>
    </location>
</feature>
<dbReference type="InterPro" id="IPR013783">
    <property type="entry name" value="Ig-like_fold"/>
</dbReference>
<dbReference type="Proteomes" id="UP000012174">
    <property type="component" value="Unassembled WGS sequence"/>
</dbReference>
<evidence type="ECO:0000256" key="4">
    <source>
        <dbReference type="ARBA" id="ARBA00022801"/>
    </source>
</evidence>
<dbReference type="Gene3D" id="3.20.20.80">
    <property type="entry name" value="Glycosidases"/>
    <property type="match status" value="1"/>
</dbReference>
<gene>
    <name evidence="9" type="ORF">UCREL1_4196</name>
</gene>
<dbReference type="AlphaFoldDB" id="M7SW87"/>
<dbReference type="GO" id="GO:0030246">
    <property type="term" value="F:carbohydrate binding"/>
    <property type="evidence" value="ECO:0007669"/>
    <property type="project" value="InterPro"/>
</dbReference>
<dbReference type="InterPro" id="IPR006104">
    <property type="entry name" value="Glyco_hydro_2_N"/>
</dbReference>
<dbReference type="Gene3D" id="2.60.120.260">
    <property type="entry name" value="Galactose-binding domain-like"/>
    <property type="match status" value="1"/>
</dbReference>
<dbReference type="eggNOG" id="KOG2024">
    <property type="taxonomic scope" value="Eukaryota"/>
</dbReference>
<keyword evidence="4 9" id="KW-0378">Hydrolase</keyword>
<dbReference type="InterPro" id="IPR017853">
    <property type="entry name" value="GH"/>
</dbReference>
<dbReference type="GO" id="GO:0005990">
    <property type="term" value="P:lactose catabolic process"/>
    <property type="evidence" value="ECO:0007669"/>
    <property type="project" value="TreeGrafter"/>
</dbReference>
<keyword evidence="5" id="KW-0326">Glycosidase</keyword>
<reference evidence="10" key="1">
    <citation type="journal article" date="2013" name="Genome Announc.">
        <title>Draft genome sequence of the grapevine dieback fungus Eutypa lata UCR-EL1.</title>
        <authorList>
            <person name="Blanco-Ulate B."/>
            <person name="Rolshausen P.E."/>
            <person name="Cantu D."/>
        </authorList>
    </citation>
    <scope>NUCLEOTIDE SEQUENCE [LARGE SCALE GENOMIC DNA]</scope>
    <source>
        <strain evidence="10">UCR-EL1</strain>
    </source>
</reference>
<dbReference type="Pfam" id="PF02929">
    <property type="entry name" value="Bgal_small_N"/>
    <property type="match status" value="1"/>
</dbReference>
<feature type="compositionally biased region" description="Low complexity" evidence="7">
    <location>
        <begin position="730"/>
        <end position="742"/>
    </location>
</feature>
<evidence type="ECO:0000259" key="8">
    <source>
        <dbReference type="SMART" id="SM01038"/>
    </source>
</evidence>
<protein>
    <recommendedName>
        <fullName evidence="3">beta-galactosidase</fullName>
        <ecNumber evidence="3">3.2.1.23</ecNumber>
    </recommendedName>
    <alternativeName>
        <fullName evidence="6">Lactase</fullName>
    </alternativeName>
</protein>
<evidence type="ECO:0000313" key="10">
    <source>
        <dbReference type="Proteomes" id="UP000012174"/>
    </source>
</evidence>
<proteinExistence type="inferred from homology"/>
<dbReference type="HOGENOM" id="CLU_002346_0_0_1"/>
<dbReference type="STRING" id="1287681.M7SW87"/>
<dbReference type="Pfam" id="PF02836">
    <property type="entry name" value="Glyco_hydro_2_C"/>
    <property type="match status" value="1"/>
</dbReference>
<dbReference type="SUPFAM" id="SSF74650">
    <property type="entry name" value="Galactose mutarotase-like"/>
    <property type="match status" value="1"/>
</dbReference>
<dbReference type="OrthoDB" id="408320at2759"/>
<name>M7SW87_EUTLA</name>
<dbReference type="InterPro" id="IPR006102">
    <property type="entry name" value="Ig-like_GH2"/>
</dbReference>
<dbReference type="InterPro" id="IPR008979">
    <property type="entry name" value="Galactose-bd-like_sf"/>
</dbReference>
<evidence type="ECO:0000256" key="3">
    <source>
        <dbReference type="ARBA" id="ARBA00012756"/>
    </source>
</evidence>
<dbReference type="Gene3D" id="2.60.40.10">
    <property type="entry name" value="Immunoglobulins"/>
    <property type="match status" value="2"/>
</dbReference>
<evidence type="ECO:0000256" key="1">
    <source>
        <dbReference type="ARBA" id="ARBA00001412"/>
    </source>
</evidence>
<comment type="catalytic activity">
    <reaction evidence="1">
        <text>Hydrolysis of terminal non-reducing beta-D-galactose residues in beta-D-galactosides.</text>
        <dbReference type="EC" id="3.2.1.23"/>
    </reaction>
</comment>